<dbReference type="InterPro" id="IPR028098">
    <property type="entry name" value="Glyco_trans_4-like_N"/>
</dbReference>
<dbReference type="PANTHER" id="PTHR12526:SF634">
    <property type="entry name" value="BLL3361 PROTEIN"/>
    <property type="match status" value="1"/>
</dbReference>
<dbReference type="Pfam" id="PF13439">
    <property type="entry name" value="Glyco_transf_4"/>
    <property type="match status" value="1"/>
</dbReference>
<comment type="caution">
    <text evidence="3">The sequence shown here is derived from an EMBL/GenBank/DDBJ whole genome shotgun (WGS) entry which is preliminary data.</text>
</comment>
<keyword evidence="4" id="KW-1185">Reference proteome</keyword>
<dbReference type="Pfam" id="PF00534">
    <property type="entry name" value="Glycos_transf_1"/>
    <property type="match status" value="1"/>
</dbReference>
<feature type="domain" description="Glycosyl transferase family 1" evidence="1">
    <location>
        <begin position="242"/>
        <end position="332"/>
    </location>
</feature>
<organism evidence="3 4">
    <name type="scientific">Pararoseomonas baculiformis</name>
    <dbReference type="NCBI Taxonomy" id="2820812"/>
    <lineage>
        <taxon>Bacteria</taxon>
        <taxon>Pseudomonadati</taxon>
        <taxon>Pseudomonadota</taxon>
        <taxon>Alphaproteobacteria</taxon>
        <taxon>Acetobacterales</taxon>
        <taxon>Acetobacteraceae</taxon>
        <taxon>Pararoseomonas</taxon>
    </lineage>
</organism>
<evidence type="ECO:0000313" key="3">
    <source>
        <dbReference type="EMBL" id="MBP0444183.1"/>
    </source>
</evidence>
<dbReference type="Proteomes" id="UP000681594">
    <property type="component" value="Unassembled WGS sequence"/>
</dbReference>
<dbReference type="InterPro" id="IPR001296">
    <property type="entry name" value="Glyco_trans_1"/>
</dbReference>
<feature type="domain" description="Glycosyltransferase subfamily 4-like N-terminal" evidence="2">
    <location>
        <begin position="7"/>
        <end position="173"/>
    </location>
</feature>
<evidence type="ECO:0000259" key="2">
    <source>
        <dbReference type="Pfam" id="PF13439"/>
    </source>
</evidence>
<name>A0ABS4AB09_9PROT</name>
<dbReference type="Gene3D" id="3.40.50.2000">
    <property type="entry name" value="Glycogen Phosphorylase B"/>
    <property type="match status" value="2"/>
</dbReference>
<protein>
    <submittedName>
        <fullName evidence="3">Glycosyltransferase family 4 protein</fullName>
    </submittedName>
</protein>
<reference evidence="3 4" key="1">
    <citation type="submission" date="2021-03" db="EMBL/GenBank/DDBJ databases">
        <authorList>
            <person name="So Y."/>
        </authorList>
    </citation>
    <scope>NUCLEOTIDE SEQUENCE [LARGE SCALE GENOMIC DNA]</scope>
    <source>
        <strain evidence="3 4">SSH11</strain>
    </source>
</reference>
<accession>A0ABS4AB09</accession>
<dbReference type="PANTHER" id="PTHR12526">
    <property type="entry name" value="GLYCOSYLTRANSFERASE"/>
    <property type="match status" value="1"/>
</dbReference>
<evidence type="ECO:0000313" key="4">
    <source>
        <dbReference type="Proteomes" id="UP000681594"/>
    </source>
</evidence>
<evidence type="ECO:0000259" key="1">
    <source>
        <dbReference type="Pfam" id="PF00534"/>
    </source>
</evidence>
<dbReference type="CDD" id="cd03801">
    <property type="entry name" value="GT4_PimA-like"/>
    <property type="match status" value="1"/>
</dbReference>
<gene>
    <name evidence="3" type="ORF">J8J14_05275</name>
</gene>
<proteinExistence type="predicted"/>
<dbReference type="EMBL" id="JAGIZB010000004">
    <property type="protein sequence ID" value="MBP0444183.1"/>
    <property type="molecule type" value="Genomic_DNA"/>
</dbReference>
<dbReference type="SUPFAM" id="SSF53756">
    <property type="entry name" value="UDP-Glycosyltransferase/glycogen phosphorylase"/>
    <property type="match status" value="1"/>
</dbReference>
<sequence>MTTDAAGGVWTYALDLAEGLAARGVTIVLAVMGPPPSETRRAQAEAIPGLQLRLTGLPLDWLADRPEAVLEAGEAIAGLARDTGAELVHLNSPAHAAGARFPVPVVAVLHSCTATWWDAVREGALPDDFSWRADLLRRGAAAADRLVVPSQGFAEAVMRRYALPQRPVVVHNGRRLMASPGQSSPDVPPVFALTAGRLWDAGKNLATMNAAAAELDLPFFAAGPLAGPDGSQAEAPALRNLGSLEEAVLAEWLSHRPIYVSVALYEPFGLAVVEAAQAGCPLVLSDIPTFRELWDGAAVFVPPRDAAALAQAIARLGGDARERERLGAAARSRAARYSVEAMVEGMLAAYRSAGAEGSAAA</sequence>